<comment type="cofactor">
    <cofactor evidence="1 8">
        <name>heme</name>
        <dbReference type="ChEBI" id="CHEBI:30413"/>
    </cofactor>
</comment>
<protein>
    <submittedName>
        <fullName evidence="10">Averantin hydroxylase</fullName>
    </submittedName>
</protein>
<dbReference type="InterPro" id="IPR002401">
    <property type="entry name" value="Cyt_P450_E_grp-I"/>
</dbReference>
<keyword evidence="9" id="KW-0472">Membrane</keyword>
<dbReference type="CDD" id="cd11058">
    <property type="entry name" value="CYP60B-like"/>
    <property type="match status" value="1"/>
</dbReference>
<dbReference type="GO" id="GO:0016705">
    <property type="term" value="F:oxidoreductase activity, acting on paired donors, with incorporation or reduction of molecular oxygen"/>
    <property type="evidence" value="ECO:0007669"/>
    <property type="project" value="InterPro"/>
</dbReference>
<gene>
    <name evidence="10" type="ORF">GQ26_0051970</name>
</gene>
<dbReference type="InterPro" id="IPR036396">
    <property type="entry name" value="Cyt_P450_sf"/>
</dbReference>
<feature type="binding site" description="axial binding residue" evidence="8">
    <location>
        <position position="367"/>
    </location>
    <ligand>
        <name>heme</name>
        <dbReference type="ChEBI" id="CHEBI:30413"/>
    </ligand>
    <ligandPart>
        <name>Fe</name>
        <dbReference type="ChEBI" id="CHEBI:18248"/>
    </ligandPart>
</feature>
<evidence type="ECO:0000256" key="7">
    <source>
        <dbReference type="ARBA" id="ARBA00023033"/>
    </source>
</evidence>
<sequence>MAITDWLVVPNLWLLAKSLFIGFIPLYFVTIIFNSLYNVFLHPLRKYPGPVLRAAFELPDLLSIVRGTAYKDTKALHDRYGSVVRLAPNTLSYKSSQAWKDIYGLKPDRSELDKHPRYYKRSSRNLLVVDQADHTRMRKLIAHAFSDTALLEQSPILTKYFDLLVQRLKQQIDGSEKGRVNIAGWFNFTTFDIIGYVILRHNDDRGMSYQELLGTCRVFLVAGSETTATLLSGAIFYLLQNPSCMDKLKHEVREAFPNEDDITMRSVTSFSKLPYMEAVLQESFRCYPPVPSTLPRITGSNGALVEGKYVPPGISVGVHQWSAYRSSSNFASPDTFDPDRWLPNAPAKYQEDDKAVLQPFTLGPRQCIGKGLAYFELRSILARMMWHFEIELDAESKDWLDDPTEFALWHKPPLWVKLKHRTD</sequence>
<evidence type="ECO:0000256" key="3">
    <source>
        <dbReference type="ARBA" id="ARBA00022617"/>
    </source>
</evidence>
<dbReference type="GO" id="GO:0004497">
    <property type="term" value="F:monooxygenase activity"/>
    <property type="evidence" value="ECO:0007669"/>
    <property type="project" value="UniProtKB-KW"/>
</dbReference>
<feature type="transmembrane region" description="Helical" evidence="9">
    <location>
        <begin position="12"/>
        <end position="37"/>
    </location>
</feature>
<keyword evidence="9" id="KW-0812">Transmembrane</keyword>
<keyword evidence="7" id="KW-0503">Monooxygenase</keyword>
<evidence type="ECO:0000256" key="5">
    <source>
        <dbReference type="ARBA" id="ARBA00023002"/>
    </source>
</evidence>
<evidence type="ECO:0000256" key="8">
    <source>
        <dbReference type="PIRSR" id="PIRSR602401-1"/>
    </source>
</evidence>
<evidence type="ECO:0000313" key="10">
    <source>
        <dbReference type="EMBL" id="KFX51387.1"/>
    </source>
</evidence>
<proteinExistence type="inferred from homology"/>
<evidence type="ECO:0000256" key="1">
    <source>
        <dbReference type="ARBA" id="ARBA00001971"/>
    </source>
</evidence>
<keyword evidence="4 8" id="KW-0479">Metal-binding</keyword>
<dbReference type="Gene3D" id="1.10.630.10">
    <property type="entry name" value="Cytochrome P450"/>
    <property type="match status" value="2"/>
</dbReference>
<dbReference type="HOGENOM" id="CLU_001570_14_11_1"/>
<evidence type="ECO:0000256" key="6">
    <source>
        <dbReference type="ARBA" id="ARBA00023004"/>
    </source>
</evidence>
<dbReference type="PANTHER" id="PTHR24305">
    <property type="entry name" value="CYTOCHROME P450"/>
    <property type="match status" value="1"/>
</dbReference>
<evidence type="ECO:0000256" key="4">
    <source>
        <dbReference type="ARBA" id="ARBA00022723"/>
    </source>
</evidence>
<keyword evidence="5" id="KW-0560">Oxidoreductase</keyword>
<dbReference type="GO" id="GO:0005506">
    <property type="term" value="F:iron ion binding"/>
    <property type="evidence" value="ECO:0007669"/>
    <property type="project" value="InterPro"/>
</dbReference>
<dbReference type="PRINTS" id="PR00463">
    <property type="entry name" value="EP450I"/>
</dbReference>
<dbReference type="AlphaFoldDB" id="A0A093VFQ6"/>
<comment type="similarity">
    <text evidence="2">Belongs to the cytochrome P450 family.</text>
</comment>
<dbReference type="SUPFAM" id="SSF48264">
    <property type="entry name" value="Cytochrome P450"/>
    <property type="match status" value="1"/>
</dbReference>
<organism evidence="10">
    <name type="scientific">Talaromyces marneffei PM1</name>
    <dbReference type="NCBI Taxonomy" id="1077442"/>
    <lineage>
        <taxon>Eukaryota</taxon>
        <taxon>Fungi</taxon>
        <taxon>Dikarya</taxon>
        <taxon>Ascomycota</taxon>
        <taxon>Pezizomycotina</taxon>
        <taxon>Eurotiomycetes</taxon>
        <taxon>Eurotiomycetidae</taxon>
        <taxon>Eurotiales</taxon>
        <taxon>Trichocomaceae</taxon>
        <taxon>Talaromyces</taxon>
        <taxon>Talaromyces sect. Talaromyces</taxon>
    </lineage>
</organism>
<keyword evidence="3 8" id="KW-0349">Heme</keyword>
<comment type="caution">
    <text evidence="10">The sequence shown here is derived from an EMBL/GenBank/DDBJ whole genome shotgun (WGS) entry which is preliminary data.</text>
</comment>
<dbReference type="InterPro" id="IPR050121">
    <property type="entry name" value="Cytochrome_P450_monoxygenase"/>
</dbReference>
<reference evidence="10" key="1">
    <citation type="journal article" date="2014" name="PLoS Genet.">
        <title>Signature Gene Expression Reveals Novel Clues to the Molecular Mechanisms of Dimorphic Transition in Penicillium marneffei.</title>
        <authorList>
            <person name="Yang E."/>
            <person name="Wang G."/>
            <person name="Cai J."/>
            <person name="Woo P.C."/>
            <person name="Lau S.K."/>
            <person name="Yuen K.-Y."/>
            <person name="Chow W.-N."/>
            <person name="Lin X."/>
        </authorList>
    </citation>
    <scope>NUCLEOTIDE SEQUENCE [LARGE SCALE GENOMIC DNA]</scope>
    <source>
        <strain evidence="10">PM1</strain>
    </source>
</reference>
<keyword evidence="9" id="KW-1133">Transmembrane helix</keyword>
<evidence type="ECO:0000256" key="2">
    <source>
        <dbReference type="ARBA" id="ARBA00010617"/>
    </source>
</evidence>
<dbReference type="InterPro" id="IPR001128">
    <property type="entry name" value="Cyt_P450"/>
</dbReference>
<dbReference type="EMBL" id="JPOX01000005">
    <property type="protein sequence ID" value="KFX51387.1"/>
    <property type="molecule type" value="Genomic_DNA"/>
</dbReference>
<accession>A0A093VFQ6</accession>
<dbReference type="PRINTS" id="PR00385">
    <property type="entry name" value="P450"/>
</dbReference>
<dbReference type="PANTHER" id="PTHR24305:SF210">
    <property type="entry name" value="CYTOCHROME P450 MONOOXYGENASE ASQL-RELATED"/>
    <property type="match status" value="1"/>
</dbReference>
<name>A0A093VFQ6_TALMA</name>
<evidence type="ECO:0000256" key="9">
    <source>
        <dbReference type="SAM" id="Phobius"/>
    </source>
</evidence>
<keyword evidence="6 8" id="KW-0408">Iron</keyword>
<dbReference type="Pfam" id="PF00067">
    <property type="entry name" value="p450"/>
    <property type="match status" value="2"/>
</dbReference>
<dbReference type="GO" id="GO:0020037">
    <property type="term" value="F:heme binding"/>
    <property type="evidence" value="ECO:0007669"/>
    <property type="project" value="InterPro"/>
</dbReference>